<proteinExistence type="predicted"/>
<evidence type="ECO:0000313" key="2">
    <source>
        <dbReference type="Proteomes" id="UP000256710"/>
    </source>
</evidence>
<organism evidence="1 2">
    <name type="scientific">Cupriavidus neocaledonicus</name>
    <dbReference type="NCBI Taxonomy" id="1040979"/>
    <lineage>
        <taxon>Bacteria</taxon>
        <taxon>Pseudomonadati</taxon>
        <taxon>Pseudomonadota</taxon>
        <taxon>Betaproteobacteria</taxon>
        <taxon>Burkholderiales</taxon>
        <taxon>Burkholderiaceae</taxon>
        <taxon>Cupriavidus</taxon>
    </lineage>
</organism>
<reference evidence="1 2" key="1">
    <citation type="submission" date="2018-01" db="EMBL/GenBank/DDBJ databases">
        <authorList>
            <person name="Clerissi C."/>
        </authorList>
    </citation>
    <scope>NUCLEOTIDE SEQUENCE [LARGE SCALE GENOMIC DNA]</scope>
    <source>
        <strain evidence="1">Cupriavidus taiwanensis STM 6082</strain>
    </source>
</reference>
<sequence length="66" mass="6874">MGAEYSRQNRIRSWMQNTGAAPESGGNPFAGAEILVPGPALMSISAESPGPTISPDHYNIVMLTAG</sequence>
<keyword evidence="2" id="KW-1185">Reference proteome</keyword>
<dbReference type="RefSeq" id="WP_147310034.1">
    <property type="nucleotide sequence ID" value="NZ_AQUR01000102.1"/>
</dbReference>
<protein>
    <submittedName>
        <fullName evidence="1">Uncharacterized protein</fullName>
    </submittedName>
</protein>
<name>A0ABY1V729_9BURK</name>
<dbReference type="EMBL" id="OFTC01000034">
    <property type="protein sequence ID" value="SOZ38497.1"/>
    <property type="molecule type" value="Genomic_DNA"/>
</dbReference>
<gene>
    <name evidence="1" type="ORF">CBM2605_B110026</name>
</gene>
<accession>A0ABY1V729</accession>
<comment type="caution">
    <text evidence="1">The sequence shown here is derived from an EMBL/GenBank/DDBJ whole genome shotgun (WGS) entry which is preliminary data.</text>
</comment>
<evidence type="ECO:0000313" key="1">
    <source>
        <dbReference type="EMBL" id="SOZ38497.1"/>
    </source>
</evidence>
<dbReference type="Proteomes" id="UP000256710">
    <property type="component" value="Unassembled WGS sequence"/>
</dbReference>